<evidence type="ECO:0000256" key="4">
    <source>
        <dbReference type="ARBA" id="ARBA00022989"/>
    </source>
</evidence>
<dbReference type="GO" id="GO:0008506">
    <property type="term" value="F:sucrose:proton symporter activity"/>
    <property type="evidence" value="ECO:0007669"/>
    <property type="project" value="TreeGrafter"/>
</dbReference>
<protein>
    <recommendedName>
        <fullName evidence="9">Sucrose transporter SUT1D</fullName>
    </recommendedName>
</protein>
<feature type="transmembrane region" description="Helical" evidence="6">
    <location>
        <begin position="89"/>
        <end position="108"/>
    </location>
</feature>
<dbReference type="Pfam" id="PF13347">
    <property type="entry name" value="MFS_2"/>
    <property type="match status" value="1"/>
</dbReference>
<gene>
    <name evidence="7" type="ORF">E4U13_000778</name>
</gene>
<feature type="transmembrane region" description="Helical" evidence="6">
    <location>
        <begin position="324"/>
        <end position="342"/>
    </location>
</feature>
<evidence type="ECO:0000256" key="1">
    <source>
        <dbReference type="ARBA" id="ARBA00004141"/>
    </source>
</evidence>
<sequence>MTTTLVGRASIRGGTETGRMILLNFCAIGITFTWIVEMTYCTPYLLNLGLTKSNTSLIWLAGPLSGLLVQPIIGVISDENTSKWGRRRPLMVAGALIVACCLIVLGFTRELVGLVLPRDSPSARAPTLVLAVLSIYVLDFAINAIMSCSRSLIVDVLPLEKQQAGAAWASRMNAVGHIIGYSAAALNLPSLLGATLGATQFQQLTVIAILAMLSTTGITCWAVRERVLVSSSRAHGAGSSSSGMQNPLRVLRHIYSTVRSLPPRVRAICWAQFWSWIGWFPFMFYSTTWVGETYFRYDVPAEAKQSQHKGDALGEMGRIGSSALVLYSTVTCVAAFVLPILVKSPDEEHYTARPPPVVAGLLTKLQAMKPDLLTMWILGHCMFAGTMVFAPFATSFRFATVLVCLCGIPWTIAGWAPTALLGIEVNKMTSDSTRRLSHDHGHDHEPDFNPSFSPDIELASLETPPSSSLLGNGHGPESAAPGGELSGIYFGILNIYTTIPQFIGSLIAAVVFAILEPGKSKELAGGAEEGDEKAALPDADGPNAIAVCLFIGAICALGAGFVTLKLRNL</sequence>
<evidence type="ECO:0008006" key="9">
    <source>
        <dbReference type="Google" id="ProtNLM"/>
    </source>
</evidence>
<feature type="transmembrane region" description="Helical" evidence="6">
    <location>
        <begin position="398"/>
        <end position="425"/>
    </location>
</feature>
<keyword evidence="8" id="KW-1185">Reference proteome</keyword>
<evidence type="ECO:0000256" key="5">
    <source>
        <dbReference type="ARBA" id="ARBA00023136"/>
    </source>
</evidence>
<comment type="caution">
    <text evidence="7">The sequence shown here is derived from an EMBL/GenBank/DDBJ whole genome shotgun (WGS) entry which is preliminary data.</text>
</comment>
<feature type="transmembrane region" description="Helical" evidence="6">
    <location>
        <begin position="57"/>
        <end position="77"/>
    </location>
</feature>
<reference evidence="7 8" key="1">
    <citation type="journal article" date="2020" name="bioRxiv">
        <title>Whole genome comparisons of ergot fungi reveals the divergence and evolution of species within the genus Claviceps are the result of varying mechanisms driving genome evolution and host range expansion.</title>
        <authorList>
            <person name="Wyka S.A."/>
            <person name="Mondo S.J."/>
            <person name="Liu M."/>
            <person name="Dettman J."/>
            <person name="Nalam V."/>
            <person name="Broders K.D."/>
        </authorList>
    </citation>
    <scope>NUCLEOTIDE SEQUENCE [LARGE SCALE GENOMIC DNA]</scope>
    <source>
        <strain evidence="7 8">LM576</strain>
    </source>
</reference>
<dbReference type="InterPro" id="IPR036259">
    <property type="entry name" value="MFS_trans_sf"/>
</dbReference>
<evidence type="ECO:0000256" key="3">
    <source>
        <dbReference type="ARBA" id="ARBA00022692"/>
    </source>
</evidence>
<evidence type="ECO:0000256" key="6">
    <source>
        <dbReference type="SAM" id="Phobius"/>
    </source>
</evidence>
<name>A0A9P7TRP7_9HYPO</name>
<evidence type="ECO:0000256" key="2">
    <source>
        <dbReference type="ARBA" id="ARBA00022448"/>
    </source>
</evidence>
<comment type="subcellular location">
    <subcellularLocation>
        <location evidence="1">Membrane</location>
        <topology evidence="1">Multi-pass membrane protein</topology>
    </subcellularLocation>
</comment>
<keyword evidence="5 6" id="KW-0472">Membrane</keyword>
<dbReference type="Proteomes" id="UP000732380">
    <property type="component" value="Unassembled WGS sequence"/>
</dbReference>
<feature type="transmembrane region" description="Helical" evidence="6">
    <location>
        <begin position="174"/>
        <end position="198"/>
    </location>
</feature>
<feature type="transmembrane region" description="Helical" evidence="6">
    <location>
        <begin position="544"/>
        <end position="564"/>
    </location>
</feature>
<dbReference type="SUPFAM" id="SSF103473">
    <property type="entry name" value="MFS general substrate transporter"/>
    <property type="match status" value="1"/>
</dbReference>
<feature type="transmembrane region" description="Helical" evidence="6">
    <location>
        <begin position="372"/>
        <end position="392"/>
    </location>
</feature>
<feature type="transmembrane region" description="Helical" evidence="6">
    <location>
        <begin position="128"/>
        <end position="153"/>
    </location>
</feature>
<dbReference type="EMBL" id="SRQM01000125">
    <property type="protein sequence ID" value="KAG6117829.1"/>
    <property type="molecule type" value="Genomic_DNA"/>
</dbReference>
<keyword evidence="4 6" id="KW-1133">Transmembrane helix</keyword>
<feature type="transmembrane region" description="Helical" evidence="6">
    <location>
        <begin position="204"/>
        <end position="223"/>
    </location>
</feature>
<dbReference type="Gene3D" id="1.20.1250.20">
    <property type="entry name" value="MFS general substrate transporter like domains"/>
    <property type="match status" value="1"/>
</dbReference>
<keyword evidence="3 6" id="KW-0812">Transmembrane</keyword>
<dbReference type="GO" id="GO:0005886">
    <property type="term" value="C:plasma membrane"/>
    <property type="evidence" value="ECO:0007669"/>
    <property type="project" value="TreeGrafter"/>
</dbReference>
<keyword evidence="2" id="KW-0813">Transport</keyword>
<organism evidence="7 8">
    <name type="scientific">Claviceps humidiphila</name>
    <dbReference type="NCBI Taxonomy" id="1294629"/>
    <lineage>
        <taxon>Eukaryota</taxon>
        <taxon>Fungi</taxon>
        <taxon>Dikarya</taxon>
        <taxon>Ascomycota</taxon>
        <taxon>Pezizomycotina</taxon>
        <taxon>Sordariomycetes</taxon>
        <taxon>Hypocreomycetidae</taxon>
        <taxon>Hypocreales</taxon>
        <taxon>Clavicipitaceae</taxon>
        <taxon>Claviceps</taxon>
    </lineage>
</organism>
<dbReference type="PANTHER" id="PTHR19432:SF76">
    <property type="entry name" value="TRANSPORTER, PUTATIVE (EUROFUNG)-RELATED"/>
    <property type="match status" value="1"/>
</dbReference>
<feature type="transmembrane region" description="Helical" evidence="6">
    <location>
        <begin position="21"/>
        <end position="45"/>
    </location>
</feature>
<dbReference type="AlphaFoldDB" id="A0A9P7TRP7"/>
<evidence type="ECO:0000313" key="8">
    <source>
        <dbReference type="Proteomes" id="UP000732380"/>
    </source>
</evidence>
<evidence type="ECO:0000313" key="7">
    <source>
        <dbReference type="EMBL" id="KAG6117829.1"/>
    </source>
</evidence>
<dbReference type="PANTHER" id="PTHR19432">
    <property type="entry name" value="SUGAR TRANSPORTER"/>
    <property type="match status" value="1"/>
</dbReference>
<proteinExistence type="predicted"/>
<accession>A0A9P7TRP7</accession>
<feature type="transmembrane region" description="Helical" evidence="6">
    <location>
        <begin position="267"/>
        <end position="285"/>
    </location>
</feature>
<feature type="transmembrane region" description="Helical" evidence="6">
    <location>
        <begin position="493"/>
        <end position="515"/>
    </location>
</feature>